<keyword evidence="5" id="KW-1185">Reference proteome</keyword>
<dbReference type="Pfam" id="PF11992">
    <property type="entry name" value="TgpA_N"/>
    <property type="match status" value="1"/>
</dbReference>
<dbReference type="SUPFAM" id="SSF54001">
    <property type="entry name" value="Cysteine proteinases"/>
    <property type="match status" value="1"/>
</dbReference>
<keyword evidence="2" id="KW-0472">Membrane</keyword>
<dbReference type="SMART" id="SM00460">
    <property type="entry name" value="TGc"/>
    <property type="match status" value="1"/>
</dbReference>
<evidence type="ECO:0000313" key="4">
    <source>
        <dbReference type="EMBL" id="NEN80328.1"/>
    </source>
</evidence>
<dbReference type="PANTHER" id="PTHR42736">
    <property type="entry name" value="PROTEIN-GLUTAMINE GAMMA-GLUTAMYLTRANSFERASE"/>
    <property type="match status" value="1"/>
</dbReference>
<evidence type="ECO:0000256" key="2">
    <source>
        <dbReference type="SAM" id="Phobius"/>
    </source>
</evidence>
<dbReference type="Gene3D" id="3.10.620.30">
    <property type="match status" value="1"/>
</dbReference>
<evidence type="ECO:0000313" key="5">
    <source>
        <dbReference type="Proteomes" id="UP000468687"/>
    </source>
</evidence>
<dbReference type="InterPro" id="IPR021878">
    <property type="entry name" value="TgpA_N"/>
</dbReference>
<feature type="compositionally biased region" description="Basic and acidic residues" evidence="1">
    <location>
        <begin position="570"/>
        <end position="580"/>
    </location>
</feature>
<organism evidence="4 5">
    <name type="scientific">Nocardioides zeae</name>
    <dbReference type="NCBI Taxonomy" id="1457234"/>
    <lineage>
        <taxon>Bacteria</taxon>
        <taxon>Bacillati</taxon>
        <taxon>Actinomycetota</taxon>
        <taxon>Actinomycetes</taxon>
        <taxon>Propionibacteriales</taxon>
        <taxon>Nocardioidaceae</taxon>
        <taxon>Nocardioides</taxon>
    </lineage>
</organism>
<feature type="transmembrane region" description="Helical" evidence="2">
    <location>
        <begin position="138"/>
        <end position="155"/>
    </location>
</feature>
<gene>
    <name evidence="4" type="ORF">G3T38_18900</name>
</gene>
<proteinExistence type="predicted"/>
<evidence type="ECO:0000256" key="1">
    <source>
        <dbReference type="SAM" id="MobiDB-lite"/>
    </source>
</evidence>
<protein>
    <submittedName>
        <fullName evidence="4">Transglutaminase domain-containing protein</fullName>
    </submittedName>
</protein>
<feature type="transmembrane region" description="Helical" evidence="2">
    <location>
        <begin position="592"/>
        <end position="611"/>
    </location>
</feature>
<feature type="transmembrane region" description="Helical" evidence="2">
    <location>
        <begin position="217"/>
        <end position="236"/>
    </location>
</feature>
<feature type="transmembrane region" description="Helical" evidence="2">
    <location>
        <begin position="37"/>
        <end position="59"/>
    </location>
</feature>
<feature type="compositionally biased region" description="Low complexity" evidence="1">
    <location>
        <begin position="554"/>
        <end position="563"/>
    </location>
</feature>
<dbReference type="InterPro" id="IPR038765">
    <property type="entry name" value="Papain-like_cys_pep_sf"/>
</dbReference>
<dbReference type="InterPro" id="IPR052901">
    <property type="entry name" value="Bact_TGase-like"/>
</dbReference>
<keyword evidence="2" id="KW-0812">Transmembrane</keyword>
<feature type="region of interest" description="Disordered" evidence="1">
    <location>
        <begin position="1"/>
        <end position="27"/>
    </location>
</feature>
<feature type="region of interest" description="Disordered" evidence="1">
    <location>
        <begin position="335"/>
        <end position="358"/>
    </location>
</feature>
<feature type="compositionally biased region" description="Pro residues" evidence="1">
    <location>
        <begin position="1"/>
        <end position="10"/>
    </location>
</feature>
<dbReference type="AlphaFoldDB" id="A0A6P0HNV8"/>
<feature type="transmembrane region" description="Helical" evidence="2">
    <location>
        <begin position="162"/>
        <end position="181"/>
    </location>
</feature>
<name>A0A6P0HNV8_9ACTN</name>
<feature type="transmembrane region" description="Helical" evidence="2">
    <location>
        <begin position="187"/>
        <end position="205"/>
    </location>
</feature>
<comment type="caution">
    <text evidence="4">The sequence shown here is derived from an EMBL/GenBank/DDBJ whole genome shotgun (WGS) entry which is preliminary data.</text>
</comment>
<sequence>MTTTTAPPPRSTSGTGPAAGPTLPGEPLPAVPRRTAAAALVWAASLPAAGALSLATAWGGWRMPLVVVGAVVLPFVLLSLVLRLGVPRWLAASVLSGLLVLVGYVLSSGAGTTLVGTVGDAVPRLLTEPQPLAFRPDLLVVPVLLSGIVGLLVALRSHRPTRVAPVVGAVVLYAAGALLTRGEGDRIGLLAALLLVLAVLGWVLLDETGEPRKRRALIAGPLLVVAIGVVASASLVPAQEPFDPRSVVDPPMLQTQASSPLPQLAAWSANPDVELFTTSGDVAPLRLVVLDDYDGAQWRAATEYGPLGIEATDVMPLGDQRARFTTAVRVSDLGGSWLPSPGDPTGVSGTDALVDPRTGTLLRPEGTDGVEYEVTAQVDAPDPGALPEAAVPDPDSSAAADLPLERYLQTPDLPYELWVYAQEVAQGTTKPYQRALAIENAVRGRRTLSERAISGSALWRIQDFLLGTPGTAGAQEGTSEQFATAFALLARHTGLPTRVVVGFRPGDEQGDGTRVVRGEHAIAWPEVYFTDLGWVPFDPTPDPSLVGERPTAPPEEAQPSEEPASPPTDPEARPLDDERPGSSGGSGLPVGVWYAAGGVLLVALPLALLLARAVRSWAHRRRGARGAWAEVLDGLVLAGAPARASEPAPSVGDRVAMAYGVPEATTLARAADRSAFAPPGEAATGGLDGTERAALRAVRRGLRRSLPWWRRPAWALDPRVFRR</sequence>
<feature type="domain" description="Transglutaminase-like" evidence="3">
    <location>
        <begin position="471"/>
        <end position="541"/>
    </location>
</feature>
<accession>A0A6P0HNV8</accession>
<keyword evidence="2" id="KW-1133">Transmembrane helix</keyword>
<dbReference type="RefSeq" id="WP_163774126.1">
    <property type="nucleotide sequence ID" value="NZ_JAAGXA010000018.1"/>
</dbReference>
<dbReference type="InterPro" id="IPR002931">
    <property type="entry name" value="Transglutaminase-like"/>
</dbReference>
<reference evidence="4 5" key="1">
    <citation type="journal article" date="2014" name="Int. J. Syst. Evol. Microbiol.">
        <title>Nocardioides zeae sp. nov., isolated from the stem of Zea mays.</title>
        <authorList>
            <person name="Glaeser S.P."/>
            <person name="McInroy J.A."/>
            <person name="Busse H.J."/>
            <person name="Kampfer P."/>
        </authorList>
    </citation>
    <scope>NUCLEOTIDE SEQUENCE [LARGE SCALE GENOMIC DNA]</scope>
    <source>
        <strain evidence="4 5">JCM 30728</strain>
    </source>
</reference>
<evidence type="ECO:0000259" key="3">
    <source>
        <dbReference type="SMART" id="SM00460"/>
    </source>
</evidence>
<feature type="compositionally biased region" description="Low complexity" evidence="1">
    <location>
        <begin position="11"/>
        <end position="23"/>
    </location>
</feature>
<dbReference type="EMBL" id="JAAGXA010000018">
    <property type="protein sequence ID" value="NEN80328.1"/>
    <property type="molecule type" value="Genomic_DNA"/>
</dbReference>
<dbReference type="Proteomes" id="UP000468687">
    <property type="component" value="Unassembled WGS sequence"/>
</dbReference>
<dbReference type="PANTHER" id="PTHR42736:SF1">
    <property type="entry name" value="PROTEIN-GLUTAMINE GAMMA-GLUTAMYLTRANSFERASE"/>
    <property type="match status" value="1"/>
</dbReference>
<feature type="transmembrane region" description="Helical" evidence="2">
    <location>
        <begin position="65"/>
        <end position="86"/>
    </location>
</feature>
<feature type="region of interest" description="Disordered" evidence="1">
    <location>
        <begin position="539"/>
        <end position="585"/>
    </location>
</feature>
<feature type="transmembrane region" description="Helical" evidence="2">
    <location>
        <begin position="98"/>
        <end position="118"/>
    </location>
</feature>
<dbReference type="Pfam" id="PF01841">
    <property type="entry name" value="Transglut_core"/>
    <property type="match status" value="1"/>
</dbReference>